<dbReference type="Pfam" id="PF19821">
    <property type="entry name" value="Phage_capsid_2"/>
    <property type="match status" value="1"/>
</dbReference>
<dbReference type="OrthoDB" id="9770443at2"/>
<accession>A0A173S7V6</accession>
<name>A0A173S7V6_9FIRM</name>
<dbReference type="EMBL" id="CYXO01000004">
    <property type="protein sequence ID" value="CUM86056.1"/>
    <property type="molecule type" value="Genomic_DNA"/>
</dbReference>
<gene>
    <name evidence="1" type="ORF">ERS852573_00859</name>
</gene>
<dbReference type="AlphaFoldDB" id="A0A173S7V6"/>
<evidence type="ECO:0008006" key="3">
    <source>
        <dbReference type="Google" id="ProtNLM"/>
    </source>
</evidence>
<organism evidence="1 2">
    <name type="scientific">Dorea longicatena</name>
    <dbReference type="NCBI Taxonomy" id="88431"/>
    <lineage>
        <taxon>Bacteria</taxon>
        <taxon>Bacillati</taxon>
        <taxon>Bacillota</taxon>
        <taxon>Clostridia</taxon>
        <taxon>Lachnospirales</taxon>
        <taxon>Lachnospiraceae</taxon>
        <taxon>Dorea</taxon>
    </lineage>
</organism>
<dbReference type="RefSeq" id="WP_055213755.1">
    <property type="nucleotide sequence ID" value="NZ_CYXO01000004.1"/>
</dbReference>
<evidence type="ECO:0000313" key="2">
    <source>
        <dbReference type="Proteomes" id="UP000095597"/>
    </source>
</evidence>
<evidence type="ECO:0000313" key="1">
    <source>
        <dbReference type="EMBL" id="CUM86056.1"/>
    </source>
</evidence>
<sequence>MAVNYADKYSQIVDERFKIGALTSALVNYAYDWVGVSTVKVFSVPTAKMGDYKTEGSNRYGTPAELDNEVQEMILSKDRSFTFTIDKKSEDDTMGTMAAAAALRRQIDEVIIPELDTYRIAKLVAGADVSHVVKDVAVTKANAYEKFLAVQEILDNAKAPTGGRVCIVTPGYYNMLKLDEAFTKKGDMATKLSITGLVGEVDGVLIIKAPASYFPEKTNFVITNPVVMPSPIKLAEYKIHEDAPGISGSLVEGRVRYDAFVLNQKKAAIGVCQNPAD</sequence>
<reference evidence="1 2" key="1">
    <citation type="submission" date="2015-09" db="EMBL/GenBank/DDBJ databases">
        <authorList>
            <consortium name="Pathogen Informatics"/>
        </authorList>
    </citation>
    <scope>NUCLEOTIDE SEQUENCE [LARGE SCALE GENOMIC DNA]</scope>
    <source>
        <strain evidence="1 2">2789STDY5834961</strain>
    </source>
</reference>
<dbReference type="Proteomes" id="UP000095597">
    <property type="component" value="Unassembled WGS sequence"/>
</dbReference>
<proteinExistence type="predicted"/>
<dbReference type="InterPro" id="IPR045565">
    <property type="entry name" value="Phage_capsid_2"/>
</dbReference>
<protein>
    <recommendedName>
        <fullName evidence="3">N4-gp56 family major capsid protein</fullName>
    </recommendedName>
</protein>